<gene>
    <name evidence="2" type="ORF">CTI12_AA394700</name>
</gene>
<evidence type="ECO:0000313" key="2">
    <source>
        <dbReference type="EMBL" id="PWA59059.1"/>
    </source>
</evidence>
<proteinExistence type="predicted"/>
<feature type="region of interest" description="Disordered" evidence="1">
    <location>
        <begin position="31"/>
        <end position="67"/>
    </location>
</feature>
<evidence type="ECO:0000313" key="3">
    <source>
        <dbReference type="Proteomes" id="UP000245207"/>
    </source>
</evidence>
<evidence type="ECO:0000256" key="1">
    <source>
        <dbReference type="SAM" id="MobiDB-lite"/>
    </source>
</evidence>
<feature type="compositionally biased region" description="Acidic residues" evidence="1">
    <location>
        <begin position="38"/>
        <end position="48"/>
    </location>
</feature>
<keyword evidence="3" id="KW-1185">Reference proteome</keyword>
<feature type="compositionally biased region" description="Polar residues" evidence="1">
    <location>
        <begin position="308"/>
        <end position="317"/>
    </location>
</feature>
<accession>A0A2U1MCR3</accession>
<comment type="caution">
    <text evidence="2">The sequence shown here is derived from an EMBL/GenBank/DDBJ whole genome shotgun (WGS) entry which is preliminary data.</text>
</comment>
<protein>
    <submittedName>
        <fullName evidence="2">NAC domain-containing protein</fullName>
    </submittedName>
</protein>
<name>A0A2U1MCR3_ARTAN</name>
<feature type="compositionally biased region" description="Low complexity" evidence="1">
    <location>
        <begin position="318"/>
        <end position="330"/>
    </location>
</feature>
<organism evidence="2 3">
    <name type="scientific">Artemisia annua</name>
    <name type="common">Sweet wormwood</name>
    <dbReference type="NCBI Taxonomy" id="35608"/>
    <lineage>
        <taxon>Eukaryota</taxon>
        <taxon>Viridiplantae</taxon>
        <taxon>Streptophyta</taxon>
        <taxon>Embryophyta</taxon>
        <taxon>Tracheophyta</taxon>
        <taxon>Spermatophyta</taxon>
        <taxon>Magnoliopsida</taxon>
        <taxon>eudicotyledons</taxon>
        <taxon>Gunneridae</taxon>
        <taxon>Pentapetalae</taxon>
        <taxon>asterids</taxon>
        <taxon>campanulids</taxon>
        <taxon>Asterales</taxon>
        <taxon>Asteraceae</taxon>
        <taxon>Asteroideae</taxon>
        <taxon>Anthemideae</taxon>
        <taxon>Artemisiinae</taxon>
        <taxon>Artemisia</taxon>
    </lineage>
</organism>
<sequence length="330" mass="36937">MIIAQNQFNMNFQTEINRLKELILKKQNPPVNSFYHEESDEDDAETTMDEVHNSSPQSTAHVPSPPLAYTPPLPRLVVLGDEKLDIYLPFGEHIDTLSMGDREIDFNPSDIESLPTNDPVPIPRMSDEPLGNSDSMSRYFDVTISNPLFDFDDNFTIRIDNKIFDDEFEDLCSLDPPKSTPLIDESTLLVTPLPVSKQICLREVERFDPFFSLTQSGDMTVIISRASGFSKTSRTEGNHETSAASQQLFEGTSNDLVSSSKQQEADMPTEIIRIRDISFAKSKLDWSFGKNGHLDIVFSFGLEQSDVNSANSHDTIGSSSRKANSSVSRN</sequence>
<feature type="region of interest" description="Disordered" evidence="1">
    <location>
        <begin position="308"/>
        <end position="330"/>
    </location>
</feature>
<dbReference type="Proteomes" id="UP000245207">
    <property type="component" value="Unassembled WGS sequence"/>
</dbReference>
<reference evidence="2 3" key="1">
    <citation type="journal article" date="2018" name="Mol. Plant">
        <title>The genome of Artemisia annua provides insight into the evolution of Asteraceae family and artemisinin biosynthesis.</title>
        <authorList>
            <person name="Shen Q."/>
            <person name="Zhang L."/>
            <person name="Liao Z."/>
            <person name="Wang S."/>
            <person name="Yan T."/>
            <person name="Shi P."/>
            <person name="Liu M."/>
            <person name="Fu X."/>
            <person name="Pan Q."/>
            <person name="Wang Y."/>
            <person name="Lv Z."/>
            <person name="Lu X."/>
            <person name="Zhang F."/>
            <person name="Jiang W."/>
            <person name="Ma Y."/>
            <person name="Chen M."/>
            <person name="Hao X."/>
            <person name="Li L."/>
            <person name="Tang Y."/>
            <person name="Lv G."/>
            <person name="Zhou Y."/>
            <person name="Sun X."/>
            <person name="Brodelius P.E."/>
            <person name="Rose J.K.C."/>
            <person name="Tang K."/>
        </authorList>
    </citation>
    <scope>NUCLEOTIDE SEQUENCE [LARGE SCALE GENOMIC DNA]</scope>
    <source>
        <strain evidence="3">cv. Huhao1</strain>
        <tissue evidence="2">Leaf</tissue>
    </source>
</reference>
<dbReference type="EMBL" id="PKPP01005731">
    <property type="protein sequence ID" value="PWA59059.1"/>
    <property type="molecule type" value="Genomic_DNA"/>
</dbReference>
<dbReference type="AlphaFoldDB" id="A0A2U1MCR3"/>